<dbReference type="Pfam" id="PF01794">
    <property type="entry name" value="Ferric_reduct"/>
    <property type="match status" value="1"/>
</dbReference>
<dbReference type="Proteomes" id="UP000177614">
    <property type="component" value="Unassembled WGS sequence"/>
</dbReference>
<keyword evidence="2 5" id="KW-0812">Transmembrane</keyword>
<feature type="transmembrane region" description="Helical" evidence="5">
    <location>
        <begin position="161"/>
        <end position="180"/>
    </location>
</feature>
<gene>
    <name evidence="7" type="ORF">A2V81_02365</name>
</gene>
<feature type="transmembrane region" description="Helical" evidence="5">
    <location>
        <begin position="128"/>
        <end position="149"/>
    </location>
</feature>
<comment type="caution">
    <text evidence="7">The sequence shown here is derived from an EMBL/GenBank/DDBJ whole genome shotgun (WGS) entry which is preliminary data.</text>
</comment>
<evidence type="ECO:0000256" key="3">
    <source>
        <dbReference type="ARBA" id="ARBA00022989"/>
    </source>
</evidence>
<dbReference type="STRING" id="1817814.A2V81_02365"/>
<dbReference type="EMBL" id="MEWR01000008">
    <property type="protein sequence ID" value="OGC82353.1"/>
    <property type="molecule type" value="Genomic_DNA"/>
</dbReference>
<feature type="transmembrane region" description="Helical" evidence="5">
    <location>
        <begin position="95"/>
        <end position="113"/>
    </location>
</feature>
<feature type="transmembrane region" description="Helical" evidence="5">
    <location>
        <begin position="192"/>
        <end position="208"/>
    </location>
</feature>
<dbReference type="AlphaFoldDB" id="A0A1F4XMN0"/>
<reference evidence="7 8" key="1">
    <citation type="journal article" date="2016" name="Nat. Commun.">
        <title>Thousands of microbial genomes shed light on interconnected biogeochemical processes in an aquifer system.</title>
        <authorList>
            <person name="Anantharaman K."/>
            <person name="Brown C.T."/>
            <person name="Hug L.A."/>
            <person name="Sharon I."/>
            <person name="Castelle C.J."/>
            <person name="Probst A.J."/>
            <person name="Thomas B.C."/>
            <person name="Singh A."/>
            <person name="Wilkins M.J."/>
            <person name="Karaoz U."/>
            <person name="Brodie E.L."/>
            <person name="Williams K.H."/>
            <person name="Hubbard S.S."/>
            <person name="Banfield J.F."/>
        </authorList>
    </citation>
    <scope>NUCLEOTIDE SEQUENCE [LARGE SCALE GENOMIC DNA]</scope>
</reference>
<sequence>MLEERYYMKYLYLVFFVLVLIMVYIVPAAGFFWARGGINFLGGLGISEFAYAVFPLLGLYAFSMLWLQFIMGSARDVLTKAYPKVLKFHMNQGPFVLLFSLLHPLFLVIGVGLENYLYMTYVPQELKLYAFLGVISLFFMILAVAAAMFRMHPWLQRRWIYIHYLNYLVFILSWLHSWNIGTDMKTAPFRQLWLFYGITAVVALLLRFRRVVVERQKMKAIHA</sequence>
<feature type="transmembrane region" description="Helical" evidence="5">
    <location>
        <begin position="49"/>
        <end position="74"/>
    </location>
</feature>
<accession>A0A1F4XMN0</accession>
<dbReference type="GO" id="GO:0016020">
    <property type="term" value="C:membrane"/>
    <property type="evidence" value="ECO:0007669"/>
    <property type="project" value="UniProtKB-SubCell"/>
</dbReference>
<feature type="transmembrane region" description="Helical" evidence="5">
    <location>
        <begin position="12"/>
        <end position="34"/>
    </location>
</feature>
<evidence type="ECO:0000256" key="1">
    <source>
        <dbReference type="ARBA" id="ARBA00004141"/>
    </source>
</evidence>
<comment type="subcellular location">
    <subcellularLocation>
        <location evidence="1">Membrane</location>
        <topology evidence="1">Multi-pass membrane protein</topology>
    </subcellularLocation>
</comment>
<evidence type="ECO:0000259" key="6">
    <source>
        <dbReference type="Pfam" id="PF01794"/>
    </source>
</evidence>
<evidence type="ECO:0000256" key="5">
    <source>
        <dbReference type="SAM" id="Phobius"/>
    </source>
</evidence>
<evidence type="ECO:0000256" key="4">
    <source>
        <dbReference type="ARBA" id="ARBA00023136"/>
    </source>
</evidence>
<feature type="domain" description="Ferric oxidoreductase" evidence="6">
    <location>
        <begin position="57"/>
        <end position="172"/>
    </location>
</feature>
<keyword evidence="4 5" id="KW-0472">Membrane</keyword>
<evidence type="ECO:0000313" key="7">
    <source>
        <dbReference type="EMBL" id="OGC82353.1"/>
    </source>
</evidence>
<keyword evidence="3 5" id="KW-1133">Transmembrane helix</keyword>
<organism evidence="7 8">
    <name type="scientific">Candidatus Abawacabacteria bacterium RBG_16_42_10</name>
    <dbReference type="NCBI Taxonomy" id="1817814"/>
    <lineage>
        <taxon>Bacteria</taxon>
        <taxon>Candidatus Abawacaibacteriota</taxon>
    </lineage>
</organism>
<evidence type="ECO:0000313" key="8">
    <source>
        <dbReference type="Proteomes" id="UP000177614"/>
    </source>
</evidence>
<evidence type="ECO:0000256" key="2">
    <source>
        <dbReference type="ARBA" id="ARBA00022692"/>
    </source>
</evidence>
<dbReference type="InterPro" id="IPR013130">
    <property type="entry name" value="Fe3_Rdtase_TM_dom"/>
</dbReference>
<proteinExistence type="predicted"/>
<name>A0A1F4XMN0_9BACT</name>
<protein>
    <recommendedName>
        <fullName evidence="6">Ferric oxidoreductase domain-containing protein</fullName>
    </recommendedName>
</protein>